<dbReference type="InterPro" id="IPR037066">
    <property type="entry name" value="Plug_dom_sf"/>
</dbReference>
<accession>A0ABR6VI81</accession>
<dbReference type="Pfam" id="PF00593">
    <property type="entry name" value="TonB_dep_Rec_b-barrel"/>
    <property type="match status" value="1"/>
</dbReference>
<keyword evidence="5 12" id="KW-0732">Signal</keyword>
<evidence type="ECO:0000256" key="1">
    <source>
        <dbReference type="ARBA" id="ARBA00004571"/>
    </source>
</evidence>
<dbReference type="InterPro" id="IPR036942">
    <property type="entry name" value="Beta-barrel_TonB_sf"/>
</dbReference>
<keyword evidence="4 10" id="KW-0812">Transmembrane</keyword>
<evidence type="ECO:0000259" key="14">
    <source>
        <dbReference type="Pfam" id="PF07715"/>
    </source>
</evidence>
<dbReference type="InterPro" id="IPR012910">
    <property type="entry name" value="Plug_dom"/>
</dbReference>
<dbReference type="Pfam" id="PF07715">
    <property type="entry name" value="Plug"/>
    <property type="match status" value="1"/>
</dbReference>
<gene>
    <name evidence="15" type="ORF">H8J70_06550</name>
</gene>
<comment type="subcellular location">
    <subcellularLocation>
        <location evidence="1 10">Cell outer membrane</location>
        <topology evidence="1 10">Multi-pass membrane protein</topology>
    </subcellularLocation>
</comment>
<evidence type="ECO:0000256" key="9">
    <source>
        <dbReference type="ARBA" id="ARBA00023237"/>
    </source>
</evidence>
<proteinExistence type="inferred from homology"/>
<keyword evidence="7 10" id="KW-0472">Membrane</keyword>
<dbReference type="RefSeq" id="WP_186503060.1">
    <property type="nucleotide sequence ID" value="NZ_JACOGK010000016.1"/>
</dbReference>
<evidence type="ECO:0000256" key="11">
    <source>
        <dbReference type="RuleBase" id="RU003357"/>
    </source>
</evidence>
<dbReference type="Proteomes" id="UP000606870">
    <property type="component" value="Unassembled WGS sequence"/>
</dbReference>
<dbReference type="PROSITE" id="PS52016">
    <property type="entry name" value="TONB_DEPENDENT_REC_3"/>
    <property type="match status" value="1"/>
</dbReference>
<evidence type="ECO:0000256" key="3">
    <source>
        <dbReference type="ARBA" id="ARBA00022452"/>
    </source>
</evidence>
<dbReference type="Gene3D" id="2.40.170.20">
    <property type="entry name" value="TonB-dependent receptor, beta-barrel domain"/>
    <property type="match status" value="1"/>
</dbReference>
<organism evidence="15 16">
    <name type="scientific">Megasphaera hominis</name>
    <dbReference type="NCBI Taxonomy" id="159836"/>
    <lineage>
        <taxon>Bacteria</taxon>
        <taxon>Bacillati</taxon>
        <taxon>Bacillota</taxon>
        <taxon>Negativicutes</taxon>
        <taxon>Veillonellales</taxon>
        <taxon>Veillonellaceae</taxon>
        <taxon>Megasphaera</taxon>
    </lineage>
</organism>
<feature type="domain" description="TonB-dependent receptor-like beta-barrel" evidence="13">
    <location>
        <begin position="192"/>
        <end position="605"/>
    </location>
</feature>
<evidence type="ECO:0000256" key="6">
    <source>
        <dbReference type="ARBA" id="ARBA00023077"/>
    </source>
</evidence>
<keyword evidence="8 15" id="KW-0675">Receptor</keyword>
<reference evidence="15 16" key="1">
    <citation type="submission" date="2020-08" db="EMBL/GenBank/DDBJ databases">
        <authorList>
            <person name="Liu C."/>
            <person name="Sun Q."/>
        </authorList>
    </citation>
    <scope>NUCLEOTIDE SEQUENCE [LARGE SCALE GENOMIC DNA]</scope>
    <source>
        <strain evidence="15 16">NSJ-59</strain>
    </source>
</reference>
<dbReference type="InterPro" id="IPR000531">
    <property type="entry name" value="Beta-barrel_TonB"/>
</dbReference>
<dbReference type="PANTHER" id="PTHR30069:SF29">
    <property type="entry name" value="HEMOGLOBIN AND HEMOGLOBIN-HAPTOGLOBIN-BINDING PROTEIN 1-RELATED"/>
    <property type="match status" value="1"/>
</dbReference>
<comment type="similarity">
    <text evidence="10 11">Belongs to the TonB-dependent receptor family.</text>
</comment>
<comment type="caution">
    <text evidence="15">The sequence shown here is derived from an EMBL/GenBank/DDBJ whole genome shotgun (WGS) entry which is preliminary data.</text>
</comment>
<sequence length="632" mass="70289">MVSQRSIRTLSILLALAGTLPVSADTTRVVSDADSDTFYVTVRQAAPVKEAAPPKAAAAMPAPVVRPETQVITAQEIATQHATNVTDALRRVNGVSINEMVPGTSAYVKLNGDDRVLVLVDGQSLANAQGSAYGRGSVDLTSLPGVGAIERIEVTRGSGSVAYGSGAVGGVINIITKKGSTTPQTTLDVNTGSWGTHGYSLSNSGQSGKTSWFVTGNIDKRSYYKFPQAYDSDESRGDYNNKSLSLRLDQKLNEANSLTLQVFHKTSDGHSSTFDKKDDRFQLLRNKVVDRLYNDYSLTWHFREDTATPGYIRYFNNYSRTWWTNHYFTRTQGLEGQNTWQIGAHRLTAGAAWTEDAGTNKEANYFDEKRHNLAGYVEDVWNIGKWTLTPGLRVDDNSTYGTHYTPRLAVDYQANDKVKVYASMARVFAPPRLNDQFYFTGSTAGNRDLEPETGYTQNLGIQYALTPKTVFDLHVFRSHLHDVIRWNRAVTPHEAENLDEEKKRGLELSLTRTINEHWRWNAGYSYTHIDVDTGDGLAFDATYNRPNGYFSSLDYTGGRWHGNVSLTAGTGRNDTYYLGSSYVVWDGTVSYELTKDCTLYVKATNFTNDAYDLYHEYPAAGRAWLVGATYTF</sequence>
<evidence type="ECO:0000256" key="8">
    <source>
        <dbReference type="ARBA" id="ARBA00023170"/>
    </source>
</evidence>
<evidence type="ECO:0000256" key="4">
    <source>
        <dbReference type="ARBA" id="ARBA00022692"/>
    </source>
</evidence>
<keyword evidence="9 10" id="KW-0998">Cell outer membrane</keyword>
<dbReference type="InterPro" id="IPR039426">
    <property type="entry name" value="TonB-dep_rcpt-like"/>
</dbReference>
<evidence type="ECO:0000256" key="10">
    <source>
        <dbReference type="PROSITE-ProRule" id="PRU01360"/>
    </source>
</evidence>
<evidence type="ECO:0000256" key="7">
    <source>
        <dbReference type="ARBA" id="ARBA00023136"/>
    </source>
</evidence>
<evidence type="ECO:0000256" key="2">
    <source>
        <dbReference type="ARBA" id="ARBA00022448"/>
    </source>
</evidence>
<evidence type="ECO:0000313" key="16">
    <source>
        <dbReference type="Proteomes" id="UP000606870"/>
    </source>
</evidence>
<keyword evidence="6 11" id="KW-0798">TonB box</keyword>
<evidence type="ECO:0000259" key="13">
    <source>
        <dbReference type="Pfam" id="PF00593"/>
    </source>
</evidence>
<dbReference type="PANTHER" id="PTHR30069">
    <property type="entry name" value="TONB-DEPENDENT OUTER MEMBRANE RECEPTOR"/>
    <property type="match status" value="1"/>
</dbReference>
<dbReference type="Gene3D" id="2.170.130.10">
    <property type="entry name" value="TonB-dependent receptor, plug domain"/>
    <property type="match status" value="1"/>
</dbReference>
<dbReference type="EMBL" id="JACOGK010000016">
    <property type="protein sequence ID" value="MBC3536906.1"/>
    <property type="molecule type" value="Genomic_DNA"/>
</dbReference>
<name>A0ABR6VI81_9FIRM</name>
<feature type="signal peptide" evidence="12">
    <location>
        <begin position="1"/>
        <end position="24"/>
    </location>
</feature>
<protein>
    <submittedName>
        <fullName evidence="15">TonB-dependent receptor</fullName>
    </submittedName>
</protein>
<dbReference type="SUPFAM" id="SSF56935">
    <property type="entry name" value="Porins"/>
    <property type="match status" value="1"/>
</dbReference>
<keyword evidence="2 10" id="KW-0813">Transport</keyword>
<keyword evidence="16" id="KW-1185">Reference proteome</keyword>
<dbReference type="CDD" id="cd01347">
    <property type="entry name" value="ligand_gated_channel"/>
    <property type="match status" value="1"/>
</dbReference>
<evidence type="ECO:0000256" key="12">
    <source>
        <dbReference type="SAM" id="SignalP"/>
    </source>
</evidence>
<feature type="chain" id="PRO_5047209238" evidence="12">
    <location>
        <begin position="25"/>
        <end position="632"/>
    </location>
</feature>
<evidence type="ECO:0000256" key="5">
    <source>
        <dbReference type="ARBA" id="ARBA00022729"/>
    </source>
</evidence>
<keyword evidence="3 10" id="KW-1134">Transmembrane beta strand</keyword>
<feature type="domain" description="TonB-dependent receptor plug" evidence="14">
    <location>
        <begin position="69"/>
        <end position="171"/>
    </location>
</feature>
<evidence type="ECO:0000313" key="15">
    <source>
        <dbReference type="EMBL" id="MBC3536906.1"/>
    </source>
</evidence>